<dbReference type="GeneID" id="11510327"/>
<dbReference type="PANTHER" id="PTHR15272">
    <property type="entry name" value="CHROMATIN ASSEMBLY FACTOR 1 SUBUNIT A CAF-1 SUBUNIT A"/>
    <property type="match status" value="1"/>
</dbReference>
<dbReference type="PANTHER" id="PTHR15272:SF0">
    <property type="entry name" value="CHROMATIN ASSEMBLY FACTOR 1 SUBUNIT A"/>
    <property type="match status" value="1"/>
</dbReference>
<organism evidence="7 8">
    <name type="scientific">Thermothelomyces thermophilus (strain ATCC 42464 / BCRC 31852 / DSM 1799)</name>
    <name type="common">Sporotrichum thermophile</name>
    <dbReference type="NCBI Taxonomy" id="573729"/>
    <lineage>
        <taxon>Eukaryota</taxon>
        <taxon>Fungi</taxon>
        <taxon>Dikarya</taxon>
        <taxon>Ascomycota</taxon>
        <taxon>Pezizomycotina</taxon>
        <taxon>Sordariomycetes</taxon>
        <taxon>Sordariomycetidae</taxon>
        <taxon>Sordariales</taxon>
        <taxon>Chaetomiaceae</taxon>
        <taxon>Thermothelomyces</taxon>
    </lineage>
</organism>
<proteinExistence type="predicted"/>
<dbReference type="KEGG" id="mtm:MYCTH_2301021"/>
<dbReference type="Pfam" id="PF12253">
    <property type="entry name" value="CAF1A_dimeriz"/>
    <property type="match status" value="1"/>
</dbReference>
<accession>G2Q8T2</accession>
<feature type="domain" description="Chromatin assembly factor 1 subunit A dimerization" evidence="6">
    <location>
        <begin position="356"/>
        <end position="429"/>
    </location>
</feature>
<evidence type="ECO:0000256" key="5">
    <source>
        <dbReference type="SAM" id="MobiDB-lite"/>
    </source>
</evidence>
<feature type="compositionally biased region" description="Polar residues" evidence="5">
    <location>
        <begin position="223"/>
        <end position="232"/>
    </location>
</feature>
<name>G2Q8T2_THET4</name>
<feature type="compositionally biased region" description="Basic and acidic residues" evidence="5">
    <location>
        <begin position="121"/>
        <end position="200"/>
    </location>
</feature>
<feature type="compositionally biased region" description="Basic and acidic residues" evidence="5">
    <location>
        <begin position="34"/>
        <end position="47"/>
    </location>
</feature>
<dbReference type="eggNOG" id="ENOG502RY5G">
    <property type="taxonomic scope" value="Eukaryota"/>
</dbReference>
<protein>
    <recommendedName>
        <fullName evidence="6">Chromatin assembly factor 1 subunit A dimerization domain-containing protein</fullName>
    </recommendedName>
</protein>
<feature type="region of interest" description="Disordered" evidence="5">
    <location>
        <begin position="1"/>
        <end position="241"/>
    </location>
</feature>
<evidence type="ECO:0000313" key="8">
    <source>
        <dbReference type="Proteomes" id="UP000007322"/>
    </source>
</evidence>
<dbReference type="FunCoup" id="G2Q8T2">
    <property type="interactions" value="94"/>
</dbReference>
<evidence type="ECO:0000256" key="3">
    <source>
        <dbReference type="ARBA" id="ARBA00023204"/>
    </source>
</evidence>
<gene>
    <name evidence="7" type="ORF">MYCTH_2301021</name>
</gene>
<comment type="subcellular location">
    <subcellularLocation>
        <location evidence="1">Nucleus</location>
    </subcellularLocation>
</comment>
<reference evidence="7 8" key="1">
    <citation type="journal article" date="2011" name="Nat. Biotechnol.">
        <title>Comparative genomic analysis of the thermophilic biomass-degrading fungi Myceliophthora thermophila and Thielavia terrestris.</title>
        <authorList>
            <person name="Berka R.M."/>
            <person name="Grigoriev I.V."/>
            <person name="Otillar R."/>
            <person name="Salamov A."/>
            <person name="Grimwood J."/>
            <person name="Reid I."/>
            <person name="Ishmael N."/>
            <person name="John T."/>
            <person name="Darmond C."/>
            <person name="Moisan M.-C."/>
            <person name="Henrissat B."/>
            <person name="Coutinho P.M."/>
            <person name="Lombard V."/>
            <person name="Natvig D.O."/>
            <person name="Lindquist E."/>
            <person name="Schmutz J."/>
            <person name="Lucas S."/>
            <person name="Harris P."/>
            <person name="Powlowski J."/>
            <person name="Bellemare A."/>
            <person name="Taylor D."/>
            <person name="Butler G."/>
            <person name="de Vries R.P."/>
            <person name="Allijn I.E."/>
            <person name="van den Brink J."/>
            <person name="Ushinsky S."/>
            <person name="Storms R."/>
            <person name="Powell A.J."/>
            <person name="Paulsen I.T."/>
            <person name="Elbourne L.D.H."/>
            <person name="Baker S.E."/>
            <person name="Magnuson J."/>
            <person name="LaBoissiere S."/>
            <person name="Clutterbuck A.J."/>
            <person name="Martinez D."/>
            <person name="Wogulis M."/>
            <person name="de Leon A.L."/>
            <person name="Rey M.W."/>
            <person name="Tsang A."/>
        </authorList>
    </citation>
    <scope>NUCLEOTIDE SEQUENCE [LARGE SCALE GENOMIC DNA]</scope>
    <source>
        <strain evidence="8">ATCC 42464 / BCRC 31852 / DSM 1799</strain>
    </source>
</reference>
<dbReference type="OrthoDB" id="79480at2759"/>
<dbReference type="AlphaFoldDB" id="G2Q8T2"/>
<evidence type="ECO:0000313" key="7">
    <source>
        <dbReference type="EMBL" id="AEO56277.1"/>
    </source>
</evidence>
<dbReference type="RefSeq" id="XP_003661522.1">
    <property type="nucleotide sequence ID" value="XM_003661474.1"/>
</dbReference>
<evidence type="ECO:0000256" key="2">
    <source>
        <dbReference type="ARBA" id="ARBA00022763"/>
    </source>
</evidence>
<feature type="compositionally biased region" description="Low complexity" evidence="5">
    <location>
        <begin position="548"/>
        <end position="561"/>
    </location>
</feature>
<evidence type="ECO:0000259" key="6">
    <source>
        <dbReference type="Pfam" id="PF12253"/>
    </source>
</evidence>
<dbReference type="EMBL" id="CP003003">
    <property type="protein sequence ID" value="AEO56277.1"/>
    <property type="molecule type" value="Genomic_DNA"/>
</dbReference>
<feature type="region of interest" description="Disordered" evidence="5">
    <location>
        <begin position="502"/>
        <end position="579"/>
    </location>
</feature>
<feature type="compositionally biased region" description="Basic and acidic residues" evidence="5">
    <location>
        <begin position="1"/>
        <end position="20"/>
    </location>
</feature>
<dbReference type="VEuPathDB" id="FungiDB:MYCTH_2301021"/>
<keyword evidence="8" id="KW-1185">Reference proteome</keyword>
<keyword evidence="2" id="KW-0227">DNA damage</keyword>
<dbReference type="InterPro" id="IPR022043">
    <property type="entry name" value="CAF1A_DD"/>
</dbReference>
<dbReference type="GO" id="GO:0006281">
    <property type="term" value="P:DNA repair"/>
    <property type="evidence" value="ECO:0007669"/>
    <property type="project" value="UniProtKB-KW"/>
</dbReference>
<evidence type="ECO:0000256" key="1">
    <source>
        <dbReference type="ARBA" id="ARBA00004123"/>
    </source>
</evidence>
<feature type="region of interest" description="Disordered" evidence="5">
    <location>
        <begin position="431"/>
        <end position="465"/>
    </location>
</feature>
<dbReference type="Proteomes" id="UP000007322">
    <property type="component" value="Chromosome 2"/>
</dbReference>
<sequence>MATDVQDRDVAGRKRSHDDFLTQDSCGAAFGESEDCKADHSLSDKENNVQCAPYGPLASPKAKSSSSLSEPPSSPLNPNSPSPIPSPAPPAPSTGSAQPSSTTGNPTAQKLAGEPPKKKRLTAEEKAAREAEKRKRDEERERKRREKEEADKLKAQQKAAKAEERAAKAADRAEKEQEKRQRAEERERKRREKEEEELRKARSQMKLTSMFRTTTVSKKEPAASNSDQSQAIGATAKGGSKEMSLYDQMFKPFFVKKHVRMASQLPELDEETREAKTRILDEYLLGDRQHPITTFKPLEALQIPYKVRRGRVYPSVRKIMAEFEGLSSNAAGDISKESQSAQTKHALEALKSVPLKVIQFREDVRPPYVGTISGLPPGVTSLQKLARKPVSRILPLDYEYDSEAEWQEEEGEDVDDLDDDEEEVDMDEDMDDFLDDSEDVGPSRMVFTGGMEPESIGPSWEDKNRTATEPELCKYRLEFVLQSLEHDHSIDPFSTAYWETSKTKANGNAPPTGSTSGTTASNPSSGAQDNARGKPMAPPPAPSDAFQALNSGASAAAPAGNKKSQHPLPPDMQQKLKDLVRSMPTLSKIGVIELFAASNPGCPKGQIKTSFDALFEKDGKIFKVKGE</sequence>
<feature type="compositionally biased region" description="Pro residues" evidence="5">
    <location>
        <begin position="72"/>
        <end position="92"/>
    </location>
</feature>
<dbReference type="STRING" id="573729.G2Q8T2"/>
<keyword evidence="4" id="KW-0539">Nucleus</keyword>
<dbReference type="GO" id="GO:0006334">
    <property type="term" value="P:nucleosome assembly"/>
    <property type="evidence" value="ECO:0007669"/>
    <property type="project" value="TreeGrafter"/>
</dbReference>
<keyword evidence="3" id="KW-0234">DNA repair</keyword>
<dbReference type="GO" id="GO:0005634">
    <property type="term" value="C:nucleus"/>
    <property type="evidence" value="ECO:0007669"/>
    <property type="project" value="UniProtKB-SubCell"/>
</dbReference>
<feature type="compositionally biased region" description="Low complexity" evidence="5">
    <location>
        <begin position="507"/>
        <end position="527"/>
    </location>
</feature>
<dbReference type="GO" id="GO:0033186">
    <property type="term" value="C:CAF-1 complex"/>
    <property type="evidence" value="ECO:0007669"/>
    <property type="project" value="TreeGrafter"/>
</dbReference>
<feature type="compositionally biased region" description="Polar residues" evidence="5">
    <location>
        <begin position="205"/>
        <end position="216"/>
    </location>
</feature>
<feature type="compositionally biased region" description="Low complexity" evidence="5">
    <location>
        <begin position="56"/>
        <end position="71"/>
    </location>
</feature>
<dbReference type="InParanoid" id="G2Q8T2"/>
<evidence type="ECO:0000256" key="4">
    <source>
        <dbReference type="ARBA" id="ARBA00023242"/>
    </source>
</evidence>
<dbReference type="OMA" id="YENVRPP"/>
<dbReference type="HOGENOM" id="CLU_013392_3_0_1"/>